<reference evidence="1 2" key="1">
    <citation type="submission" date="2010-03" db="EMBL/GenBank/DDBJ databases">
        <title>The genome sequence of Faecalibacterium prausnitzii SL3/3.</title>
        <authorList>
            <consortium name="metaHIT consortium -- http://www.metahit.eu/"/>
            <person name="Pajon A."/>
            <person name="Turner K."/>
            <person name="Parkhill J."/>
            <person name="Duncan S."/>
            <person name="Flint H."/>
        </authorList>
    </citation>
    <scope>NUCLEOTIDE SEQUENCE [LARGE SCALE GENOMIC DNA]</scope>
    <source>
        <strain evidence="1 2">SL3/3</strain>
    </source>
</reference>
<dbReference type="KEGG" id="fpa:FPR_22730"/>
<dbReference type="EMBL" id="FP929046">
    <property type="protein sequence ID" value="CBL02452.1"/>
    <property type="molecule type" value="Genomic_DNA"/>
</dbReference>
<dbReference type="Proteomes" id="UP000007059">
    <property type="component" value="Chromosome"/>
</dbReference>
<sequence>MWDLVENEYSKKYGIGCATFFRDKQLKTAMVMYKYNGRSVMFCYSEYDNKILSDGDKDEIEMTIKKNLNFWED</sequence>
<dbReference type="RefSeq" id="WP_015537973.1">
    <property type="nucleotide sequence ID" value="NC_021020.1"/>
</dbReference>
<name>D4KC89_9FIRM</name>
<organism evidence="1 2">
    <name type="scientific">Faecalibacterium prausnitzii SL3/3</name>
    <dbReference type="NCBI Taxonomy" id="657322"/>
    <lineage>
        <taxon>Bacteria</taxon>
        <taxon>Bacillati</taxon>
        <taxon>Bacillota</taxon>
        <taxon>Clostridia</taxon>
        <taxon>Eubacteriales</taxon>
        <taxon>Oscillospiraceae</taxon>
        <taxon>Faecalibacterium</taxon>
    </lineage>
</organism>
<accession>D4KC89</accession>
<dbReference type="HOGENOM" id="CLU_2699233_0_0_9"/>
<evidence type="ECO:0000313" key="1">
    <source>
        <dbReference type="EMBL" id="CBL02452.1"/>
    </source>
</evidence>
<reference evidence="1 2" key="2">
    <citation type="submission" date="2010-03" db="EMBL/GenBank/DDBJ databases">
        <authorList>
            <person name="Pajon A."/>
        </authorList>
    </citation>
    <scope>NUCLEOTIDE SEQUENCE [LARGE SCALE GENOMIC DNA]</scope>
    <source>
        <strain evidence="1 2">SL3/3</strain>
    </source>
</reference>
<proteinExistence type="predicted"/>
<dbReference type="AlphaFoldDB" id="D4KC89"/>
<dbReference type="PATRIC" id="fig|657322.3.peg.2181"/>
<protein>
    <submittedName>
        <fullName evidence="1">Uncharacterized protein</fullName>
    </submittedName>
</protein>
<gene>
    <name evidence="1" type="ORF">FPR_22730</name>
</gene>
<evidence type="ECO:0000313" key="2">
    <source>
        <dbReference type="Proteomes" id="UP000007059"/>
    </source>
</evidence>